<evidence type="ECO:0000313" key="2">
    <source>
        <dbReference type="EMBL" id="GAQ19713.1"/>
    </source>
</evidence>
<gene>
    <name evidence="1" type="ORF">BN988_02375</name>
    <name evidence="2" type="ORF">OPHB3_3697</name>
</gene>
<evidence type="ECO:0000313" key="4">
    <source>
        <dbReference type="Proteomes" id="UP000052946"/>
    </source>
</evidence>
<dbReference type="Proteomes" id="UP000052946">
    <property type="component" value="Unassembled WGS sequence"/>
</dbReference>
<dbReference type="EMBL" id="CCAX010000002">
    <property type="protein sequence ID" value="CDO03846.1"/>
    <property type="molecule type" value="Genomic_DNA"/>
</dbReference>
<dbReference type="RefSeq" id="WP_036576886.1">
    <property type="nucleotide sequence ID" value="NZ_BBXV01000062.1"/>
</dbReference>
<dbReference type="STRING" id="171693.BN988_02375"/>
<reference evidence="1 3" key="2">
    <citation type="submission" date="2014-03" db="EMBL/GenBank/DDBJ databases">
        <authorList>
            <person name="Urmite Genomes U."/>
        </authorList>
    </citation>
    <scope>NUCLEOTIDE SEQUENCE [LARGE SCALE GENOMIC DNA]</scope>
    <source>
        <strain evidence="1 3">S1</strain>
    </source>
</reference>
<dbReference type="EMBL" id="BBXV01000062">
    <property type="protein sequence ID" value="GAQ19713.1"/>
    <property type="molecule type" value="Genomic_DNA"/>
</dbReference>
<dbReference type="Proteomes" id="UP000028863">
    <property type="component" value="Unassembled WGS sequence"/>
</dbReference>
<keyword evidence="3" id="KW-1185">Reference proteome</keyword>
<evidence type="ECO:0000313" key="1">
    <source>
        <dbReference type="EMBL" id="CDO03846.1"/>
    </source>
</evidence>
<proteinExistence type="predicted"/>
<evidence type="ECO:0000313" key="3">
    <source>
        <dbReference type="Proteomes" id="UP000028863"/>
    </source>
</evidence>
<organism evidence="1 3">
    <name type="scientific">Oceanobacillus picturae</name>
    <dbReference type="NCBI Taxonomy" id="171693"/>
    <lineage>
        <taxon>Bacteria</taxon>
        <taxon>Bacillati</taxon>
        <taxon>Bacillota</taxon>
        <taxon>Bacilli</taxon>
        <taxon>Bacillales</taxon>
        <taxon>Bacillaceae</taxon>
        <taxon>Oceanobacillus</taxon>
    </lineage>
</organism>
<dbReference type="eggNOG" id="ENOG502ZYYD">
    <property type="taxonomic scope" value="Bacteria"/>
</dbReference>
<name>W9AMF6_9BACI</name>
<reference evidence="2 4" key="4">
    <citation type="journal article" date="2016" name="Genome Announc.">
        <title>Draft Genome Sequence of Oceanobacillus picturae Heshi-B3, Isolated from Fermented Rice Bran in a Traditional Japanese Seafood Dish.</title>
        <authorList>
            <person name="Akuzawa S."/>
            <person name="Nagaoka J."/>
            <person name="Kanekatsu M."/>
            <person name="Kanesaki Y."/>
            <person name="Suzuki T."/>
        </authorList>
    </citation>
    <scope>NUCLEOTIDE SEQUENCE [LARGE SCALE GENOMIC DNA]</scope>
    <source>
        <strain evidence="2 4">Heshi-B3</strain>
    </source>
</reference>
<reference evidence="4" key="3">
    <citation type="submission" date="2015-07" db="EMBL/GenBank/DDBJ databases">
        <title>Draft Genome Sequence of Oceanobacillus picturae Heshi-B3 that Was Isolated from Fermented Rice Bran with Aging Salted Mackerel, Which Was Named Heshiko as Traditional Fermented Seafood in Japan.</title>
        <authorList>
            <person name="Akuzawa S."/>
            <person name="Nakagawa J."/>
            <person name="Kanekatsu T."/>
            <person name="Kanesaki Y."/>
            <person name="Suzuki T."/>
        </authorList>
    </citation>
    <scope>NUCLEOTIDE SEQUENCE [LARGE SCALE GENOMIC DNA]</scope>
    <source>
        <strain evidence="4">Heshi-B3</strain>
    </source>
</reference>
<dbReference type="AlphaFoldDB" id="W9AMF6"/>
<dbReference type="OrthoDB" id="2195145at2"/>
<comment type="caution">
    <text evidence="1">The sequence shown here is derived from an EMBL/GenBank/DDBJ whole genome shotgun (WGS) entry which is preliminary data.</text>
</comment>
<accession>W9AMF6</accession>
<sequence length="153" mass="17696">MTQYIYIASPMSLPQGSFGENPISPEKPNVFKTELDFVHLSFETNYDSEIKKRFSYSPHFTYKHQVAGYANQIPFPNTISGSSEEEKCLRILYNYLEGAIEKSSIVEYFTSLNGDEDLALSNKRSVNWEDIKDPYDLVIEDRELLEITLWKCS</sequence>
<protein>
    <submittedName>
        <fullName evidence="2">Keratin, type II cytoskeletal 6A-like</fullName>
    </submittedName>
</protein>
<reference evidence="1 3" key="1">
    <citation type="submission" date="2014-03" db="EMBL/GenBank/DDBJ databases">
        <title>Draft genome sequencing of Oceanobacillus picturae strain S1 isolated from human gut.</title>
        <authorList>
            <person name="Croce O."/>
            <person name="Lagier J.C."/>
            <person name="Raoult D."/>
        </authorList>
    </citation>
    <scope>NUCLEOTIDE SEQUENCE [LARGE SCALE GENOMIC DNA]</scope>
    <source>
        <strain evidence="1 3">S1</strain>
    </source>
</reference>